<dbReference type="Proteomes" id="UP000823896">
    <property type="component" value="Unassembled WGS sequence"/>
</dbReference>
<dbReference type="PROSITE" id="PS00060">
    <property type="entry name" value="ADH_IRON_2"/>
    <property type="match status" value="1"/>
</dbReference>
<dbReference type="CDD" id="cd08187">
    <property type="entry name" value="BDH"/>
    <property type="match status" value="1"/>
</dbReference>
<dbReference type="GO" id="GO:0008106">
    <property type="term" value="F:alcohol dehydrogenase (NADP+) activity"/>
    <property type="evidence" value="ECO:0007669"/>
    <property type="project" value="TreeGrafter"/>
</dbReference>
<dbReference type="Pfam" id="PF25137">
    <property type="entry name" value="ADH_Fe_C"/>
    <property type="match status" value="1"/>
</dbReference>
<evidence type="ECO:0000259" key="3">
    <source>
        <dbReference type="Pfam" id="PF25137"/>
    </source>
</evidence>
<name>A0A9D2NQZ1_9FIRM</name>
<dbReference type="EMBL" id="DWWM01000044">
    <property type="protein sequence ID" value="HJC36857.1"/>
    <property type="molecule type" value="Genomic_DNA"/>
</dbReference>
<dbReference type="GO" id="GO:1990002">
    <property type="term" value="F:methylglyoxal reductase (NADPH) (acetol producing) activity"/>
    <property type="evidence" value="ECO:0007669"/>
    <property type="project" value="TreeGrafter"/>
</dbReference>
<reference evidence="4" key="2">
    <citation type="submission" date="2021-04" db="EMBL/GenBank/DDBJ databases">
        <authorList>
            <person name="Gilroy R."/>
        </authorList>
    </citation>
    <scope>NUCLEOTIDE SEQUENCE</scope>
    <source>
        <strain evidence="4">CHK187-11901</strain>
    </source>
</reference>
<dbReference type="InterPro" id="IPR056798">
    <property type="entry name" value="ADH_Fe_C"/>
</dbReference>
<evidence type="ECO:0000313" key="5">
    <source>
        <dbReference type="Proteomes" id="UP000823896"/>
    </source>
</evidence>
<dbReference type="SUPFAM" id="SSF56796">
    <property type="entry name" value="Dehydroquinate synthase-like"/>
    <property type="match status" value="1"/>
</dbReference>
<evidence type="ECO:0000259" key="2">
    <source>
        <dbReference type="Pfam" id="PF00465"/>
    </source>
</evidence>
<dbReference type="InterPro" id="IPR001670">
    <property type="entry name" value="ADH_Fe/GldA"/>
</dbReference>
<dbReference type="GO" id="GO:0046872">
    <property type="term" value="F:metal ion binding"/>
    <property type="evidence" value="ECO:0007669"/>
    <property type="project" value="InterPro"/>
</dbReference>
<feature type="domain" description="Alcohol dehydrogenase iron-type/glycerol dehydrogenase GldA" evidence="2">
    <location>
        <begin position="9"/>
        <end position="178"/>
    </location>
</feature>
<dbReference type="InterPro" id="IPR044731">
    <property type="entry name" value="BDH-like"/>
</dbReference>
<feature type="domain" description="Fe-containing alcohol dehydrogenase-like C-terminal" evidence="3">
    <location>
        <begin position="191"/>
        <end position="389"/>
    </location>
</feature>
<dbReference type="FunFam" id="3.40.50.1970:FF:000003">
    <property type="entry name" value="Alcohol dehydrogenase, iron-containing"/>
    <property type="match status" value="1"/>
</dbReference>
<dbReference type="Gene3D" id="3.40.50.1970">
    <property type="match status" value="1"/>
</dbReference>
<evidence type="ECO:0000256" key="1">
    <source>
        <dbReference type="ARBA" id="ARBA00023002"/>
    </source>
</evidence>
<dbReference type="PANTHER" id="PTHR43633:SF1">
    <property type="entry name" value="ALCOHOL DEHYDROGENASE YQHD"/>
    <property type="match status" value="1"/>
</dbReference>
<dbReference type="GO" id="GO:0005829">
    <property type="term" value="C:cytosol"/>
    <property type="evidence" value="ECO:0007669"/>
    <property type="project" value="TreeGrafter"/>
</dbReference>
<evidence type="ECO:0000313" key="4">
    <source>
        <dbReference type="EMBL" id="HJC36857.1"/>
    </source>
</evidence>
<gene>
    <name evidence="4" type="ORF">H9702_06970</name>
</gene>
<comment type="caution">
    <text evidence="4">The sequence shown here is derived from an EMBL/GenBank/DDBJ whole genome shotgun (WGS) entry which is preliminary data.</text>
</comment>
<dbReference type="InterPro" id="IPR018211">
    <property type="entry name" value="ADH_Fe_CS"/>
</dbReference>
<keyword evidence="1" id="KW-0560">Oxidoreductase</keyword>
<dbReference type="GO" id="GO:1990362">
    <property type="term" value="F:butanol dehydrogenase (NAD+) activity"/>
    <property type="evidence" value="ECO:0007669"/>
    <property type="project" value="InterPro"/>
</dbReference>
<reference evidence="4" key="1">
    <citation type="journal article" date="2021" name="PeerJ">
        <title>Extensive microbial diversity within the chicken gut microbiome revealed by metagenomics and culture.</title>
        <authorList>
            <person name="Gilroy R."/>
            <person name="Ravi A."/>
            <person name="Getino M."/>
            <person name="Pursley I."/>
            <person name="Horton D.L."/>
            <person name="Alikhan N.F."/>
            <person name="Baker D."/>
            <person name="Gharbi K."/>
            <person name="Hall N."/>
            <person name="Watson M."/>
            <person name="Adriaenssens E.M."/>
            <person name="Foster-Nyarko E."/>
            <person name="Jarju S."/>
            <person name="Secka A."/>
            <person name="Antonio M."/>
            <person name="Oren A."/>
            <person name="Chaudhuri R.R."/>
            <person name="La Ragione R."/>
            <person name="Hildebrand F."/>
            <person name="Pallen M.J."/>
        </authorList>
    </citation>
    <scope>NUCLEOTIDE SEQUENCE</scope>
    <source>
        <strain evidence="4">CHK187-11901</strain>
    </source>
</reference>
<sequence>MIHFQYHAPTKVIFGPESYMQAPRLLQEAGAERVLVHYGQRSVIASGLLKRVSSALTAAGIHVEKLGGVRPNPRLSLVREGIALVQEKQIDFILAIGGGSVIDSAKAIAYGAYNEGDVWDYYMKRRKVKGALPVGCIATAAAAGSEMSNSSVITNEEGWLKRGLSSEYGYCRFALLDPALTLSMPAYQTMSGCTDILMHALERFFTWEPQGELIDEMSYALMRTLIKNTCKLHLDPTDLNARSEVMWASEAAHNGMCGDRSLGDWASHQLEHELSGMFDVAHGAGLAALWPSWARYVCAAAPSRFAALAKALFGIEAQDALTSASAGIDAMEAFFQKIGMPTSIGELGITLSEEQIDELARKCSHDHSRTIGTIRTLNEEDMKAIYRMAR</sequence>
<dbReference type="Gene3D" id="1.20.1090.10">
    <property type="entry name" value="Dehydroquinate synthase-like - alpha domain"/>
    <property type="match status" value="1"/>
</dbReference>
<dbReference type="Pfam" id="PF00465">
    <property type="entry name" value="Fe-ADH"/>
    <property type="match status" value="1"/>
</dbReference>
<accession>A0A9D2NQZ1</accession>
<organism evidence="4 5">
    <name type="scientific">Candidatus Merdibacter merdavium</name>
    <dbReference type="NCBI Taxonomy" id="2838692"/>
    <lineage>
        <taxon>Bacteria</taxon>
        <taxon>Bacillati</taxon>
        <taxon>Bacillota</taxon>
        <taxon>Erysipelotrichia</taxon>
        <taxon>Erysipelotrichales</taxon>
        <taxon>Erysipelotrichaceae</taxon>
        <taxon>Merdibacter</taxon>
    </lineage>
</organism>
<dbReference type="AlphaFoldDB" id="A0A9D2NQZ1"/>
<proteinExistence type="predicted"/>
<protein>
    <submittedName>
        <fullName evidence="4">Iron-containing alcohol dehydrogenase</fullName>
    </submittedName>
</protein>
<dbReference type="PANTHER" id="PTHR43633">
    <property type="entry name" value="ALCOHOL DEHYDROGENASE YQHD"/>
    <property type="match status" value="1"/>
</dbReference>